<protein>
    <submittedName>
        <fullName evidence="1">Uncharacterized protein</fullName>
    </submittedName>
</protein>
<organism evidence="1 2">
    <name type="scientific">Elysia crispata</name>
    <name type="common">lettuce slug</name>
    <dbReference type="NCBI Taxonomy" id="231223"/>
    <lineage>
        <taxon>Eukaryota</taxon>
        <taxon>Metazoa</taxon>
        <taxon>Spiralia</taxon>
        <taxon>Lophotrochozoa</taxon>
        <taxon>Mollusca</taxon>
        <taxon>Gastropoda</taxon>
        <taxon>Heterobranchia</taxon>
        <taxon>Euthyneura</taxon>
        <taxon>Panpulmonata</taxon>
        <taxon>Sacoglossa</taxon>
        <taxon>Placobranchoidea</taxon>
        <taxon>Plakobranchidae</taxon>
        <taxon>Elysia</taxon>
    </lineage>
</organism>
<evidence type="ECO:0000313" key="1">
    <source>
        <dbReference type="EMBL" id="KAK3782364.1"/>
    </source>
</evidence>
<comment type="caution">
    <text evidence="1">The sequence shown here is derived from an EMBL/GenBank/DDBJ whole genome shotgun (WGS) entry which is preliminary data.</text>
</comment>
<keyword evidence="2" id="KW-1185">Reference proteome</keyword>
<sequence length="181" mass="20214">MHEALEFMDTLVLTCVTITKLGHAARYIEFVLARRAHCTVISAYAALNKVILASRPNQMAHMPGKSPVMSKSCSLETKRDQLSTQQLLLEVKEFGLSRTEDNKLKFRRTKPHIYLSVVNNYTGPIGQPHHQDPGEFPRHIEILQVIVCKCSDCDNTGDVLKAACPLEKAVEKVLLVMAATE</sequence>
<dbReference type="AlphaFoldDB" id="A0AAE1A6T9"/>
<accession>A0AAE1A6T9</accession>
<evidence type="ECO:0000313" key="2">
    <source>
        <dbReference type="Proteomes" id="UP001283361"/>
    </source>
</evidence>
<reference evidence="1" key="1">
    <citation type="journal article" date="2023" name="G3 (Bethesda)">
        <title>A reference genome for the long-term kleptoplast-retaining sea slug Elysia crispata morphotype clarki.</title>
        <authorList>
            <person name="Eastman K.E."/>
            <person name="Pendleton A.L."/>
            <person name="Shaikh M.A."/>
            <person name="Suttiyut T."/>
            <person name="Ogas R."/>
            <person name="Tomko P."/>
            <person name="Gavelis G."/>
            <person name="Widhalm J.R."/>
            <person name="Wisecaver J.H."/>
        </authorList>
    </citation>
    <scope>NUCLEOTIDE SEQUENCE</scope>
    <source>
        <strain evidence="1">ECLA1</strain>
    </source>
</reference>
<dbReference type="EMBL" id="JAWDGP010002514">
    <property type="protein sequence ID" value="KAK3782364.1"/>
    <property type="molecule type" value="Genomic_DNA"/>
</dbReference>
<name>A0AAE1A6T9_9GAST</name>
<proteinExistence type="predicted"/>
<gene>
    <name evidence="1" type="ORF">RRG08_027912</name>
</gene>
<dbReference type="Proteomes" id="UP001283361">
    <property type="component" value="Unassembled WGS sequence"/>
</dbReference>